<dbReference type="Gene3D" id="3.40.630.30">
    <property type="match status" value="1"/>
</dbReference>
<dbReference type="AlphaFoldDB" id="A0A8T4INI9"/>
<evidence type="ECO:0000259" key="1">
    <source>
        <dbReference type="PROSITE" id="PS51186"/>
    </source>
</evidence>
<dbReference type="InterPro" id="IPR016181">
    <property type="entry name" value="Acyl_CoA_acyltransferase"/>
</dbReference>
<dbReference type="EMBL" id="JAGSMN010000205">
    <property type="protein sequence ID" value="MBR7673428.1"/>
    <property type="molecule type" value="Genomic_DNA"/>
</dbReference>
<proteinExistence type="predicted"/>
<dbReference type="SUPFAM" id="SSF55729">
    <property type="entry name" value="Acyl-CoA N-acyltransferases (Nat)"/>
    <property type="match status" value="1"/>
</dbReference>
<organism evidence="2 3">
    <name type="scientific">Streptomyces daliensis</name>
    <dbReference type="NCBI Taxonomy" id="299421"/>
    <lineage>
        <taxon>Bacteria</taxon>
        <taxon>Bacillati</taxon>
        <taxon>Actinomycetota</taxon>
        <taxon>Actinomycetes</taxon>
        <taxon>Kitasatosporales</taxon>
        <taxon>Streptomycetaceae</taxon>
        <taxon>Streptomyces</taxon>
    </lineage>
</organism>
<evidence type="ECO:0000313" key="3">
    <source>
        <dbReference type="Proteomes" id="UP000675554"/>
    </source>
</evidence>
<sequence>MELKHHTHADARDVRSLLLDLHDTAYSDSTDPFHSRERFSGYVDRWSAREDWQCVSGWEGGTPVGYAYGSKFKPGGWWKGARRPEGVRGKILGLSELLVTPQWRGKGLSRILHNALLDTQDIDFVTLLVEQRKPRVQAMYEKWGYTRRGEVEQLADAPPYAVMVRDMRL</sequence>
<comment type="caution">
    <text evidence="2">The sequence shown here is derived from an EMBL/GenBank/DDBJ whole genome shotgun (WGS) entry which is preliminary data.</text>
</comment>
<dbReference type="InterPro" id="IPR000182">
    <property type="entry name" value="GNAT_dom"/>
</dbReference>
<accession>A0A8T4INI9</accession>
<dbReference type="PROSITE" id="PS51186">
    <property type="entry name" value="GNAT"/>
    <property type="match status" value="1"/>
</dbReference>
<dbReference type="Proteomes" id="UP000675554">
    <property type="component" value="Unassembled WGS sequence"/>
</dbReference>
<reference evidence="2" key="1">
    <citation type="submission" date="2021-04" db="EMBL/GenBank/DDBJ databases">
        <title>Sequencing of actinobacteria type strains.</title>
        <authorList>
            <person name="Nguyen G.-S."/>
            <person name="Wentzel A."/>
        </authorList>
    </citation>
    <scope>NUCLEOTIDE SEQUENCE</scope>
    <source>
        <strain evidence="2">DSM 42095</strain>
    </source>
</reference>
<dbReference type="GO" id="GO:0016747">
    <property type="term" value="F:acyltransferase activity, transferring groups other than amino-acyl groups"/>
    <property type="evidence" value="ECO:0007669"/>
    <property type="project" value="InterPro"/>
</dbReference>
<evidence type="ECO:0000313" key="2">
    <source>
        <dbReference type="EMBL" id="MBR7673428.1"/>
    </source>
</evidence>
<feature type="domain" description="N-acetyltransferase" evidence="1">
    <location>
        <begin position="1"/>
        <end position="168"/>
    </location>
</feature>
<name>A0A8T4INI9_9ACTN</name>
<protein>
    <submittedName>
        <fullName evidence="2">GNAT family N-acetyltransferase</fullName>
    </submittedName>
</protein>
<keyword evidence="3" id="KW-1185">Reference proteome</keyword>
<dbReference type="Pfam" id="PF00583">
    <property type="entry name" value="Acetyltransf_1"/>
    <property type="match status" value="1"/>
</dbReference>
<dbReference type="CDD" id="cd04301">
    <property type="entry name" value="NAT_SF"/>
    <property type="match status" value="1"/>
</dbReference>
<gene>
    <name evidence="2" type="ORF">KDA82_10440</name>
</gene>